<sequence length="130" mass="14756">MTTTQVDQARSVVLLAPPPSAEDEQAHEQQAEHQEELEQQEEHQGEIERIHDHQEDEHLVLAPPHAKLSSKRTRSGSVSVITNTDRRALSYRPHYTSRITDTNVLRATQLSALFCYRHASRFSTDDGTSD</sequence>
<dbReference type="RefSeq" id="XP_020126240.1">
    <property type="nucleotide sequence ID" value="XM_020278391.1"/>
</dbReference>
<gene>
    <name evidence="2" type="ORF">BKCO1_680002</name>
</gene>
<accession>A0A1J9RPZ1</accession>
<dbReference type="EMBL" id="MNUE01000068">
    <property type="protein sequence ID" value="OJD29980.1"/>
    <property type="molecule type" value="Genomic_DNA"/>
</dbReference>
<feature type="region of interest" description="Disordered" evidence="1">
    <location>
        <begin position="1"/>
        <end position="51"/>
    </location>
</feature>
<dbReference type="GeneID" id="31018652"/>
<evidence type="ECO:0000313" key="2">
    <source>
        <dbReference type="EMBL" id="OJD29980.1"/>
    </source>
</evidence>
<feature type="region of interest" description="Disordered" evidence="1">
    <location>
        <begin position="62"/>
        <end position="81"/>
    </location>
</feature>
<dbReference type="Proteomes" id="UP000183809">
    <property type="component" value="Unassembled WGS sequence"/>
</dbReference>
<dbReference type="AlphaFoldDB" id="A0A1J9RPZ1"/>
<name>A0A1J9RPZ1_9PEZI</name>
<reference evidence="2 3" key="1">
    <citation type="submission" date="2016-10" db="EMBL/GenBank/DDBJ databases">
        <title>Proteomics and genomics reveal pathogen-plant mechanisms compatible with a hemibiotrophic lifestyle of Diplodia corticola.</title>
        <authorList>
            <person name="Fernandes I."/>
            <person name="De Jonge R."/>
            <person name="Van De Peer Y."/>
            <person name="Devreese B."/>
            <person name="Alves A."/>
            <person name="Esteves A.C."/>
        </authorList>
    </citation>
    <scope>NUCLEOTIDE SEQUENCE [LARGE SCALE GENOMIC DNA]</scope>
    <source>
        <strain evidence="2 3">CBS 112549</strain>
    </source>
</reference>
<organism evidence="2 3">
    <name type="scientific">Diplodia corticola</name>
    <dbReference type="NCBI Taxonomy" id="236234"/>
    <lineage>
        <taxon>Eukaryota</taxon>
        <taxon>Fungi</taxon>
        <taxon>Dikarya</taxon>
        <taxon>Ascomycota</taxon>
        <taxon>Pezizomycotina</taxon>
        <taxon>Dothideomycetes</taxon>
        <taxon>Dothideomycetes incertae sedis</taxon>
        <taxon>Botryosphaeriales</taxon>
        <taxon>Botryosphaeriaceae</taxon>
        <taxon>Diplodia</taxon>
    </lineage>
</organism>
<keyword evidence="3" id="KW-1185">Reference proteome</keyword>
<feature type="compositionally biased region" description="Basic and acidic residues" evidence="1">
    <location>
        <begin position="24"/>
        <end position="51"/>
    </location>
</feature>
<evidence type="ECO:0000313" key="3">
    <source>
        <dbReference type="Proteomes" id="UP000183809"/>
    </source>
</evidence>
<protein>
    <submittedName>
        <fullName evidence="2">Uncharacterized protein</fullName>
    </submittedName>
</protein>
<proteinExistence type="predicted"/>
<evidence type="ECO:0000256" key="1">
    <source>
        <dbReference type="SAM" id="MobiDB-lite"/>
    </source>
</evidence>
<comment type="caution">
    <text evidence="2">The sequence shown here is derived from an EMBL/GenBank/DDBJ whole genome shotgun (WGS) entry which is preliminary data.</text>
</comment>